<evidence type="ECO:0000313" key="5">
    <source>
        <dbReference type="Proteomes" id="UP000285060"/>
    </source>
</evidence>
<dbReference type="PANTHER" id="PTHR46348:SF1">
    <property type="entry name" value="DELETED IN LUNG AND ESOPHAGEAL CANCER PROTEIN 1"/>
    <property type="match status" value="1"/>
</dbReference>
<keyword evidence="5" id="KW-1185">Reference proteome</keyword>
<feature type="region of interest" description="Disordered" evidence="2">
    <location>
        <begin position="53"/>
        <end position="89"/>
    </location>
</feature>
<feature type="region of interest" description="Disordered" evidence="2">
    <location>
        <begin position="1376"/>
        <end position="1395"/>
    </location>
</feature>
<dbReference type="PANTHER" id="PTHR46348">
    <property type="entry name" value="DELETED IN LUNG AND ESOPHAGEAL CANCER PROTEIN 1"/>
    <property type="match status" value="1"/>
</dbReference>
<protein>
    <recommendedName>
        <fullName evidence="3">Deleted in lung and esophageal cancer protein 1 Ig-like domain-containing protein</fullName>
    </recommendedName>
</protein>
<feature type="domain" description="Deleted in lung and esophageal cancer protein 1 Ig-like" evidence="3">
    <location>
        <begin position="317"/>
        <end position="405"/>
    </location>
</feature>
<accession>A0A418AP46</accession>
<dbReference type="EMBL" id="QUSY01000914">
    <property type="protein sequence ID" value="RHY26774.1"/>
    <property type="molecule type" value="Genomic_DNA"/>
</dbReference>
<name>A0A418AP46_9STRA</name>
<dbReference type="VEuPathDB" id="FungiDB:H310_03092"/>
<proteinExistence type="predicted"/>
<reference evidence="4 5" key="1">
    <citation type="submission" date="2018-08" db="EMBL/GenBank/DDBJ databases">
        <title>Aphanomyces genome sequencing and annotation.</title>
        <authorList>
            <person name="Minardi D."/>
            <person name="Oidtmann B."/>
            <person name="Van Der Giezen M."/>
            <person name="Studholme D.J."/>
        </authorList>
    </citation>
    <scope>NUCLEOTIDE SEQUENCE [LARGE SCALE GENOMIC DNA]</scope>
    <source>
        <strain evidence="4 5">NJM0002</strain>
    </source>
</reference>
<dbReference type="Proteomes" id="UP000285060">
    <property type="component" value="Unassembled WGS sequence"/>
</dbReference>
<dbReference type="InterPro" id="IPR059041">
    <property type="entry name" value="Ig_DLEC1_1"/>
</dbReference>
<dbReference type="GO" id="GO:0015631">
    <property type="term" value="F:tubulin binding"/>
    <property type="evidence" value="ECO:0007669"/>
    <property type="project" value="TreeGrafter"/>
</dbReference>
<evidence type="ECO:0000256" key="1">
    <source>
        <dbReference type="SAM" id="Coils"/>
    </source>
</evidence>
<evidence type="ECO:0000313" key="4">
    <source>
        <dbReference type="EMBL" id="RHY26774.1"/>
    </source>
</evidence>
<dbReference type="GO" id="GO:0008285">
    <property type="term" value="P:negative regulation of cell population proliferation"/>
    <property type="evidence" value="ECO:0007669"/>
    <property type="project" value="InterPro"/>
</dbReference>
<gene>
    <name evidence="4" type="ORF">DYB32_007310</name>
</gene>
<dbReference type="InterPro" id="IPR033304">
    <property type="entry name" value="DLEC1"/>
</dbReference>
<dbReference type="Gene3D" id="2.60.40.10">
    <property type="entry name" value="Immunoglobulins"/>
    <property type="match status" value="6"/>
</dbReference>
<dbReference type="Pfam" id="PF23316">
    <property type="entry name" value="Ig_DLEC1_6th"/>
    <property type="match status" value="1"/>
</dbReference>
<comment type="caution">
    <text evidence="4">The sequence shown here is derived from an EMBL/GenBank/DDBJ whole genome shotgun (WGS) entry which is preliminary data.</text>
</comment>
<organism evidence="4 5">
    <name type="scientific">Aphanomyces invadans</name>
    <dbReference type="NCBI Taxonomy" id="157072"/>
    <lineage>
        <taxon>Eukaryota</taxon>
        <taxon>Sar</taxon>
        <taxon>Stramenopiles</taxon>
        <taxon>Oomycota</taxon>
        <taxon>Saprolegniomycetes</taxon>
        <taxon>Saprolegniales</taxon>
        <taxon>Verrucalvaceae</taxon>
        <taxon>Aphanomyces</taxon>
    </lineage>
</organism>
<feature type="compositionally biased region" description="Low complexity" evidence="2">
    <location>
        <begin position="1382"/>
        <end position="1395"/>
    </location>
</feature>
<evidence type="ECO:0000259" key="3">
    <source>
        <dbReference type="Pfam" id="PF23277"/>
    </source>
</evidence>
<sequence length="1750" mass="187531">MAGAGDGEPAGGLKDDDVVAVGSISNVLRRAFLNYYTDDFDKNLNAEWADEATVSQPSEVADASGQEGGGQEPANQVEQAEPRIAPDHPYLVHAKERVASIEANLREKLTQASELMALLESRRQEAEKKDEQQARALIAQGLVVKAQIPIGPSNFTLHADELIPFGEFAKSLVHARDLLQANHQRMLDRSGNGPTAQMKAAKAATEVPGYLASTASVNIRRGMTLSKTTAPSHNTIDDNDEEYVSEFVDEAVPPSPSKKVAKVKRTAPSTKPPPSLSTEAKLLNDRILARMQSTLQFTRNPRYDKSNDKIHELASPFSVEPNPVEFTSYDMGGIYEQLVLIKNVSTLSGRCRILPPSSAFFMVASVLYPDASGLIAPGLTCQVRVQFAPDTRADYSDMFLVMVETPSGTDIPLQVPLLAHRDPPQLSLPSTLVASCCLIGGTSTTTISCLNSGGRGRFWFLSEADWAVADAPNILDTIHALQHHHTKELSTGPFTLSPCDLDLDSGDSTDLTLVYTPTTVGTESATFYVVCDNCLVKPFKVAGRGCEIDVAPVTINHVPMEVSVASMGPLDRLLFSPIMTHATATQTVQIINRTPLSLPFAWVVASQAVQHDDNNDASAIDVPFEITPARGVLEQGAAATFVVRFAPTKVDAFCALASLTICNVPPHCLPRVPRPPQRQSVAPLTTVAAITMTLEGASMPSAIQVTPWIVSFGDDSTLGNEVTAPLVMANDGPTAVAFRWGRGATEGATCHVSPREGVVPACGTATAMLHVTPHRTGPYGFPLACSVDKDASSEVVVWVEGFVPRPHIRLLAAEIDFGLVSVGHTATQTLRFQNDSQTVARYRFAHVATKGGAIVPTLKRSNSTDSMASSRFSYVSSSDVSSTNDDKPDVPHKCVIAFVPEHGTLQPGEVGTVQVVCSSGKYPERFRGSFQCELVDEPSSAGSCISARGEIQCPQVYLSQTKVALGTTYIGVPVTHALSLVNVSNLPAPFKWVEPQGKSKAYSIEFSPRSGTLESKQSLAITITFTGRAPGLTDVVFSCQVRGVLVPLGFELVTLQKGLVLSYDLVKPDDSVPHGAVSPDAPVGSSLPKLQFGEDVALFARKSLRLVIRNHSGIPAKLTLEARKYHTALEDGATTQSSPLEPRDRAFQSDAGRCYKLNQANVHQDRALLSAGHGVALLCAPSSVSIAAWEQTVVTITAFNNMSGRYVDDVVIKVDTMPPVRLSATINVVGCPLSINPNCVGLRLHHDPRFPLLEYGTLPLHADAVPRKVQVINTGPIPARLTWKFIEYPDPDHTERAVDVTVHVGPRGVVDVRIRPHVKKDDGAGIAVPFSVEPMERVIAKHDHANFVMTFLPQSCPLGVSRALVVADAEWLHGDAPPRPDSALSSGTNSNQSSTTSLMMGAVGKAIKAVRLTNALGKAKPGGALNFKSVGCLQLAVAGEIVPPRLHWDKGSSLATFTTWSLHPATHSTTYQSLQLVNRLATKLTFRLDTAGPFAIVQATSAAVNHHPLSATSVSPAQRSLAFNQHPTPSFTLGPSQSVQVQLHFEPPPPPTAASTTPLVTSSGQLCIRFSHGSVQTIHLEGRILRPLLVLAPSQFKFGLVHCERTHTVRVFLSNPTQVDAHFCVHHAPQLAAPTATVDDPSVFQIATTAGTVLGPTLPLHTVGATVPSPSPGYAAAIHAPMEILVTFAPALPKKYKSRFRFDVKMGSGFDLVLEGEGTLVEHKQPPGSRSLPRAAPLRHSHYMLGKVHE</sequence>
<dbReference type="InterPro" id="IPR013783">
    <property type="entry name" value="Ig-like_fold"/>
</dbReference>
<dbReference type="GO" id="GO:0005929">
    <property type="term" value="C:cilium"/>
    <property type="evidence" value="ECO:0007669"/>
    <property type="project" value="TreeGrafter"/>
</dbReference>
<feature type="coiled-coil region" evidence="1">
    <location>
        <begin position="91"/>
        <end position="136"/>
    </location>
</feature>
<evidence type="ECO:0000256" key="2">
    <source>
        <dbReference type="SAM" id="MobiDB-lite"/>
    </source>
</evidence>
<dbReference type="Pfam" id="PF23277">
    <property type="entry name" value="Ig_Dlec1_1"/>
    <property type="match status" value="1"/>
</dbReference>
<dbReference type="GO" id="GO:0005737">
    <property type="term" value="C:cytoplasm"/>
    <property type="evidence" value="ECO:0007669"/>
    <property type="project" value="TreeGrafter"/>
</dbReference>
<keyword evidence="1" id="KW-0175">Coiled coil</keyword>